<dbReference type="AlphaFoldDB" id="G5Q492"/>
<name>G5Q492_SALMO</name>
<proteinExistence type="predicted"/>
<dbReference type="InterPro" id="IPR038488">
    <property type="entry name" value="Integrase_DNA-bd_sf"/>
</dbReference>
<comment type="caution">
    <text evidence="2">The sequence shown here is derived from an EMBL/GenBank/DDBJ whole genome shotgun (WGS) entry which is preliminary data.</text>
</comment>
<accession>G5Q492</accession>
<dbReference type="Pfam" id="PF13356">
    <property type="entry name" value="Arm-DNA-bind_3"/>
    <property type="match status" value="1"/>
</dbReference>
<dbReference type="Proteomes" id="UP000003221">
    <property type="component" value="Unassembled WGS sequence"/>
</dbReference>
<dbReference type="EMBL" id="AFCS01000668">
    <property type="protein sequence ID" value="EHC78090.1"/>
    <property type="molecule type" value="Genomic_DNA"/>
</dbReference>
<dbReference type="Gene3D" id="3.30.160.390">
    <property type="entry name" value="Integrase, DNA-binding domain"/>
    <property type="match status" value="1"/>
</dbReference>
<gene>
    <name evidence="2" type="ORF">LTSEMON_2870</name>
</gene>
<dbReference type="InterPro" id="IPR025166">
    <property type="entry name" value="Integrase_DNA_bind_dom"/>
</dbReference>
<protein>
    <submittedName>
        <fullName evidence="2">Integrase</fullName>
    </submittedName>
</protein>
<evidence type="ECO:0000313" key="3">
    <source>
        <dbReference type="Proteomes" id="UP000003221"/>
    </source>
</evidence>
<organism evidence="2 3">
    <name type="scientific">Salmonella enterica subsp. enterica serovar Montevideo str. S5-403</name>
    <dbReference type="NCBI Taxonomy" id="913242"/>
    <lineage>
        <taxon>Bacteria</taxon>
        <taxon>Pseudomonadati</taxon>
        <taxon>Pseudomonadota</taxon>
        <taxon>Gammaproteobacteria</taxon>
        <taxon>Enterobacterales</taxon>
        <taxon>Enterobacteriaceae</taxon>
        <taxon>Salmonella</taxon>
    </lineage>
</organism>
<evidence type="ECO:0000313" key="2">
    <source>
        <dbReference type="EMBL" id="EHC78090.1"/>
    </source>
</evidence>
<dbReference type="PATRIC" id="fig|913242.3.peg.2489"/>
<reference evidence="2 3" key="1">
    <citation type="journal article" date="2011" name="BMC Genomics">
        <title>Genome sequencing reveals diversification of virulence factor content and possible host adaptation in distinct subpopulations of Salmonella enterica.</title>
        <authorList>
            <person name="den Bakker H.C."/>
            <person name="Moreno Switt A.I."/>
            <person name="Govoni G."/>
            <person name="Cummings C.A."/>
            <person name="Ranieri M.L."/>
            <person name="Degoricija L."/>
            <person name="Hoelzer K."/>
            <person name="Rodriguez-Rivera L.D."/>
            <person name="Brown S."/>
            <person name="Bolchacova E."/>
            <person name="Furtado M.R."/>
            <person name="Wiedmann M."/>
        </authorList>
    </citation>
    <scope>NUCLEOTIDE SEQUENCE [LARGE SCALE GENOMIC DNA]</scope>
    <source>
        <strain evidence="2 3">S5-403</strain>
    </source>
</reference>
<evidence type="ECO:0000259" key="1">
    <source>
        <dbReference type="Pfam" id="PF13356"/>
    </source>
</evidence>
<sequence length="84" mass="9870">MPLTDSKIRATKPSPTPFKLTASHGLYLLVSPGGSRLWYLKYHFDRKEYSARWIREPYRRIPGDAGEKVYDFELNRRARGSLRK</sequence>
<feature type="domain" description="Integrase DNA-binding" evidence="1">
    <location>
        <begin position="3"/>
        <end position="48"/>
    </location>
</feature>